<organism evidence="2">
    <name type="scientific">viral metagenome</name>
    <dbReference type="NCBI Taxonomy" id="1070528"/>
    <lineage>
        <taxon>unclassified sequences</taxon>
        <taxon>metagenomes</taxon>
        <taxon>organismal metagenomes</taxon>
    </lineage>
</organism>
<feature type="coiled-coil region" evidence="1">
    <location>
        <begin position="5"/>
        <end position="32"/>
    </location>
</feature>
<name>A0A6C0I355_9ZZZZ</name>
<accession>A0A6C0I355</accession>
<dbReference type="AlphaFoldDB" id="A0A6C0I355"/>
<sequence>MNQNQNITSNELKELTDRIEVIERKLDLILIKLDGSVIKNCDKMGTHIDFVNSVYTTVKVPLNYISNKIQRIINPSGLQTELPLIHNYNGTEIENV</sequence>
<dbReference type="EMBL" id="MN740076">
    <property type="protein sequence ID" value="QHT86807.1"/>
    <property type="molecule type" value="Genomic_DNA"/>
</dbReference>
<evidence type="ECO:0000313" key="2">
    <source>
        <dbReference type="EMBL" id="QHT86807.1"/>
    </source>
</evidence>
<reference evidence="2" key="1">
    <citation type="journal article" date="2020" name="Nature">
        <title>Giant virus diversity and host interactions through global metagenomics.</title>
        <authorList>
            <person name="Schulz F."/>
            <person name="Roux S."/>
            <person name="Paez-Espino D."/>
            <person name="Jungbluth S."/>
            <person name="Walsh D.A."/>
            <person name="Denef V.J."/>
            <person name="McMahon K.D."/>
            <person name="Konstantinidis K.T."/>
            <person name="Eloe-Fadrosh E.A."/>
            <person name="Kyrpides N.C."/>
            <person name="Woyke T."/>
        </authorList>
    </citation>
    <scope>NUCLEOTIDE SEQUENCE</scope>
    <source>
        <strain evidence="2">GVMAG-M-3300023184-18</strain>
    </source>
</reference>
<keyword evidence="1" id="KW-0175">Coiled coil</keyword>
<proteinExistence type="predicted"/>
<evidence type="ECO:0000256" key="1">
    <source>
        <dbReference type="SAM" id="Coils"/>
    </source>
</evidence>
<protein>
    <submittedName>
        <fullName evidence="2">Uncharacterized protein</fullName>
    </submittedName>
</protein>